<feature type="region of interest" description="Disordered" evidence="1">
    <location>
        <begin position="431"/>
        <end position="454"/>
    </location>
</feature>
<dbReference type="Proteomes" id="UP001285441">
    <property type="component" value="Unassembled WGS sequence"/>
</dbReference>
<feature type="compositionally biased region" description="Low complexity" evidence="1">
    <location>
        <begin position="810"/>
        <end position="835"/>
    </location>
</feature>
<feature type="compositionally biased region" description="Basic and acidic residues" evidence="1">
    <location>
        <begin position="925"/>
        <end position="935"/>
    </location>
</feature>
<dbReference type="AlphaFoldDB" id="A0AAE0KL21"/>
<sequence>MLLQRMAFRPFLCLTLSWTALLTAVAAAPTPTISSEILNFVPPCAQDCFRSFILSNFNFNTCGTSPSMQCLCRQAGNGGYTLGEGAVSCMVAESSFGVCKGTDAGTVLARNTAYNMCVNIESAAPKTHTVILATLIVPPGSAPLLVPTPTPTASSSTLGTKTASFTSSTATSEPSTLTPISTQPTTTQPLAAGATTAPAAAATTSSRPVLTSAQIAGIALGCAALVVFGIFLVCLARCVRRKRHDKQEPGFSKMRDSWNFGRKSHPDSPHLLQISNPLHNIPLDMQFQRPVQQTPTQRPALGLAISLHRPDSPARRQQQVPAYVPQQTLPPYETAYGQEQMPGYTPQMAAYAPPLKPTASPAQRAPQAQRGSPAMAFPPPPAPQSQLQPQTPKAGRSPPKPTLTLAIPGAPTLPSRITSNARESIVTEFAEDGEGDSASGAGAAIWRPPPSDPQSATAYYFADKGGNWVLRKTSARKPEAGKKLSPAVPEIAEVELPSPENKTRAERAREAYGGLSPGAVVSPLHLAPKPGQAKLGSPIVFKDKRHDPKVVSSVYSAGLPSAATASNSRNTKMPLPDTYFSMMKGRELTTSKAKRRSRRESHRRSRDSSTSIESGVAGPFEDDAINDDVLQADLSPVAESPSVGKSPVEYPKIPRRGNPEGLYMLSPPPRFPAATGPQGQPSPTLGGPVPVKQTGASQRPPPKISLTVPTLNPNPNRNPGQLKTGSPETRQGTIPAVQQHSQRQYQQRQKQQWEQQQQREQQQREQVLQQQRPRQRESRSLAEYWNQQPRQGQNWRPYPPANLPGDYPEQEQPGYYTPPQQQRRQPQSQARSPQQIAETGLPQSSLLAKRLGADKAATLKLAGKDATPKKAKTSWKRESYGPQGQGLGQPPSFMRPGYPQHSNGRDEVAQLPGTPGWMPKLTPTRRGDDLFLDVR</sequence>
<evidence type="ECO:0008006" key="5">
    <source>
        <dbReference type="Google" id="ProtNLM"/>
    </source>
</evidence>
<feature type="compositionally biased region" description="Low complexity" evidence="1">
    <location>
        <begin position="147"/>
        <end position="204"/>
    </location>
</feature>
<feature type="region of interest" description="Disordered" evidence="1">
    <location>
        <begin position="147"/>
        <end position="206"/>
    </location>
</feature>
<reference evidence="3" key="2">
    <citation type="submission" date="2023-06" db="EMBL/GenBank/DDBJ databases">
        <authorList>
            <consortium name="Lawrence Berkeley National Laboratory"/>
            <person name="Haridas S."/>
            <person name="Hensen N."/>
            <person name="Bonometti L."/>
            <person name="Westerberg I."/>
            <person name="Brannstrom I.O."/>
            <person name="Guillou S."/>
            <person name="Cros-Aarteil S."/>
            <person name="Calhoun S."/>
            <person name="Kuo A."/>
            <person name="Mondo S."/>
            <person name="Pangilinan J."/>
            <person name="Riley R."/>
            <person name="LaButti K."/>
            <person name="Andreopoulos B."/>
            <person name="Lipzen A."/>
            <person name="Chen C."/>
            <person name="Yanf M."/>
            <person name="Daum C."/>
            <person name="Ng V."/>
            <person name="Clum A."/>
            <person name="Steindorff A."/>
            <person name="Ohm R."/>
            <person name="Martin F."/>
            <person name="Silar P."/>
            <person name="Natvig D."/>
            <person name="Lalanne C."/>
            <person name="Gautier V."/>
            <person name="Ament-velasquez S.L."/>
            <person name="Kruys A."/>
            <person name="Hutchinson M.I."/>
            <person name="Powell A.J."/>
            <person name="Barry K."/>
            <person name="Miller A.N."/>
            <person name="Grigoriev I.V."/>
            <person name="Debuchy R."/>
            <person name="Gladieux P."/>
            <person name="Thoren M.H."/>
            <person name="Johannesson H."/>
        </authorList>
    </citation>
    <scope>NUCLEOTIDE SEQUENCE</scope>
    <source>
        <strain evidence="3">CBS 232.78</strain>
    </source>
</reference>
<evidence type="ECO:0000313" key="3">
    <source>
        <dbReference type="EMBL" id="KAK3378061.1"/>
    </source>
</evidence>
<name>A0AAE0KL21_9PEZI</name>
<keyword evidence="4" id="KW-1185">Reference proteome</keyword>
<organism evidence="3 4">
    <name type="scientific">Podospora didyma</name>
    <dbReference type="NCBI Taxonomy" id="330526"/>
    <lineage>
        <taxon>Eukaryota</taxon>
        <taxon>Fungi</taxon>
        <taxon>Dikarya</taxon>
        <taxon>Ascomycota</taxon>
        <taxon>Pezizomycotina</taxon>
        <taxon>Sordariomycetes</taxon>
        <taxon>Sordariomycetidae</taxon>
        <taxon>Sordariales</taxon>
        <taxon>Podosporaceae</taxon>
        <taxon>Podospora</taxon>
    </lineage>
</organism>
<evidence type="ECO:0000256" key="2">
    <source>
        <dbReference type="SAM" id="SignalP"/>
    </source>
</evidence>
<feature type="compositionally biased region" description="Polar residues" evidence="1">
    <location>
        <begin position="785"/>
        <end position="794"/>
    </location>
</feature>
<feature type="chain" id="PRO_5042167189" description="Extracellular membrane protein CFEM domain-containing protein" evidence="2">
    <location>
        <begin position="28"/>
        <end position="935"/>
    </location>
</feature>
<feature type="signal peptide" evidence="2">
    <location>
        <begin position="1"/>
        <end position="27"/>
    </location>
</feature>
<feature type="compositionally biased region" description="Basic residues" evidence="1">
    <location>
        <begin position="592"/>
        <end position="605"/>
    </location>
</feature>
<evidence type="ECO:0000256" key="1">
    <source>
        <dbReference type="SAM" id="MobiDB-lite"/>
    </source>
</evidence>
<protein>
    <recommendedName>
        <fullName evidence="5">Extracellular membrane protein CFEM domain-containing protein</fullName>
    </recommendedName>
</protein>
<feature type="compositionally biased region" description="Polar residues" evidence="1">
    <location>
        <begin position="707"/>
        <end position="732"/>
    </location>
</feature>
<dbReference type="EMBL" id="JAULSW010000006">
    <property type="protein sequence ID" value="KAK3378061.1"/>
    <property type="molecule type" value="Genomic_DNA"/>
</dbReference>
<feature type="region of interest" description="Disordered" evidence="1">
    <location>
        <begin position="559"/>
        <end position="844"/>
    </location>
</feature>
<proteinExistence type="predicted"/>
<feature type="region of interest" description="Disordered" evidence="1">
    <location>
        <begin position="858"/>
        <end position="935"/>
    </location>
</feature>
<feature type="region of interest" description="Disordered" evidence="1">
    <location>
        <begin position="350"/>
        <end position="419"/>
    </location>
</feature>
<accession>A0AAE0KL21</accession>
<keyword evidence="2" id="KW-0732">Signal</keyword>
<comment type="caution">
    <text evidence="3">The sequence shown here is derived from an EMBL/GenBank/DDBJ whole genome shotgun (WGS) entry which is preliminary data.</text>
</comment>
<reference evidence="3" key="1">
    <citation type="journal article" date="2023" name="Mol. Phylogenet. Evol.">
        <title>Genome-scale phylogeny and comparative genomics of the fungal order Sordariales.</title>
        <authorList>
            <person name="Hensen N."/>
            <person name="Bonometti L."/>
            <person name="Westerberg I."/>
            <person name="Brannstrom I.O."/>
            <person name="Guillou S."/>
            <person name="Cros-Aarteil S."/>
            <person name="Calhoun S."/>
            <person name="Haridas S."/>
            <person name="Kuo A."/>
            <person name="Mondo S."/>
            <person name="Pangilinan J."/>
            <person name="Riley R."/>
            <person name="LaButti K."/>
            <person name="Andreopoulos B."/>
            <person name="Lipzen A."/>
            <person name="Chen C."/>
            <person name="Yan M."/>
            <person name="Daum C."/>
            <person name="Ng V."/>
            <person name="Clum A."/>
            <person name="Steindorff A."/>
            <person name="Ohm R.A."/>
            <person name="Martin F."/>
            <person name="Silar P."/>
            <person name="Natvig D.O."/>
            <person name="Lalanne C."/>
            <person name="Gautier V."/>
            <person name="Ament-Velasquez S.L."/>
            <person name="Kruys A."/>
            <person name="Hutchinson M.I."/>
            <person name="Powell A.J."/>
            <person name="Barry K."/>
            <person name="Miller A.N."/>
            <person name="Grigoriev I.V."/>
            <person name="Debuchy R."/>
            <person name="Gladieux P."/>
            <person name="Hiltunen Thoren M."/>
            <person name="Johannesson H."/>
        </authorList>
    </citation>
    <scope>NUCLEOTIDE SEQUENCE</scope>
    <source>
        <strain evidence="3">CBS 232.78</strain>
    </source>
</reference>
<gene>
    <name evidence="3" type="ORF">B0H63DRAFT_235040</name>
</gene>
<feature type="compositionally biased region" description="Low complexity" evidence="1">
    <location>
        <begin position="738"/>
        <end position="772"/>
    </location>
</feature>
<evidence type="ECO:0000313" key="4">
    <source>
        <dbReference type="Proteomes" id="UP001285441"/>
    </source>
</evidence>
<feature type="compositionally biased region" description="Low complexity" evidence="1">
    <location>
        <begin position="359"/>
        <end position="375"/>
    </location>
</feature>